<gene>
    <name evidence="9" type="ORF">H4K34_09340</name>
</gene>
<evidence type="ECO:0000259" key="7">
    <source>
        <dbReference type="Pfam" id="PF07980"/>
    </source>
</evidence>
<dbReference type="Proteomes" id="UP000516305">
    <property type="component" value="Chromosome"/>
</dbReference>
<evidence type="ECO:0000256" key="4">
    <source>
        <dbReference type="ARBA" id="ARBA00023136"/>
    </source>
</evidence>
<sequence length="489" mass="54846">MKSTRLFLALFLILISFSSCEKYLDVQPAYAQDAENYFNSEQDYELALIGAYDLLQASYLTQWIGEIASDNSIAGGESVTDTEGLHEIDQMNHDAVNNELRDIMRFNYAGVARCNYIMEYKDKTNFEGKEVIIGETRFLRAYYYFELVRYFGAMPLIIDKRIGAEEVTTLDRNSASEIYTQIESDLQYAVNNLPWNQPVKGRVDKGAALSLLGKVYLYQNKFGQAATVLDRVVNEGPYSLMGNFEDLWFAANEDNSETVFDVEYSNLEGGSYDCLICLEGNAAAGFNGIRQYEGPYYADGNSYNLPTAKLYNSFDPNDPRRDASVLNLDSFINLQPDPGSISYATGGGGHTGYYNNKYIKRKSELGLPDDDLTSPLNYKVIRYADVLLMAAEAHNRNGNDPQALIYVNQVRNRVGMGPLSSGGNTLTQEIWQERNYELAGEGHRFFDLVRTGQAANEIDGFVSGKHEVFPIPQVEIDLSGGNWNQNSGY</sequence>
<keyword evidence="5" id="KW-0998">Cell outer membrane</keyword>
<dbReference type="Pfam" id="PF14322">
    <property type="entry name" value="SusD-like_3"/>
    <property type="match status" value="1"/>
</dbReference>
<evidence type="ECO:0000313" key="10">
    <source>
        <dbReference type="Proteomes" id="UP000516305"/>
    </source>
</evidence>
<dbReference type="InterPro" id="IPR012944">
    <property type="entry name" value="SusD_RagB_dom"/>
</dbReference>
<proteinExistence type="inferred from homology"/>
<evidence type="ECO:0000256" key="6">
    <source>
        <dbReference type="SAM" id="SignalP"/>
    </source>
</evidence>
<feature type="chain" id="PRO_5028882225" evidence="6">
    <location>
        <begin position="22"/>
        <end position="489"/>
    </location>
</feature>
<evidence type="ECO:0000256" key="5">
    <source>
        <dbReference type="ARBA" id="ARBA00023237"/>
    </source>
</evidence>
<evidence type="ECO:0000313" key="9">
    <source>
        <dbReference type="EMBL" id="QNR22592.1"/>
    </source>
</evidence>
<dbReference type="Gene3D" id="1.25.40.390">
    <property type="match status" value="1"/>
</dbReference>
<evidence type="ECO:0000256" key="3">
    <source>
        <dbReference type="ARBA" id="ARBA00022729"/>
    </source>
</evidence>
<dbReference type="InterPro" id="IPR033985">
    <property type="entry name" value="SusD-like_N"/>
</dbReference>
<dbReference type="Pfam" id="PF07980">
    <property type="entry name" value="SusD_RagB"/>
    <property type="match status" value="1"/>
</dbReference>
<comment type="similarity">
    <text evidence="2">Belongs to the SusD family.</text>
</comment>
<comment type="subcellular location">
    <subcellularLocation>
        <location evidence="1">Cell outer membrane</location>
    </subcellularLocation>
</comment>
<organism evidence="9 10">
    <name type="scientific">Croceimicrobium hydrocarbonivorans</name>
    <dbReference type="NCBI Taxonomy" id="2761580"/>
    <lineage>
        <taxon>Bacteria</taxon>
        <taxon>Pseudomonadati</taxon>
        <taxon>Bacteroidota</taxon>
        <taxon>Flavobacteriia</taxon>
        <taxon>Flavobacteriales</taxon>
        <taxon>Owenweeksiaceae</taxon>
        <taxon>Croceimicrobium</taxon>
    </lineage>
</organism>
<dbReference type="KEGG" id="chyd:H4K34_09340"/>
<reference evidence="9 10" key="1">
    <citation type="submission" date="2020-08" db="EMBL/GenBank/DDBJ databases">
        <title>Croceimicrobium hydrocarbonivorans gen. nov., sp. nov., a novel marine bacterium isolated from a bacterial consortium that degrades polyethylene terephthalate.</title>
        <authorList>
            <person name="Liu R."/>
        </authorList>
    </citation>
    <scope>NUCLEOTIDE SEQUENCE [LARGE SCALE GENOMIC DNA]</scope>
    <source>
        <strain evidence="9 10">A20-9</strain>
    </source>
</reference>
<evidence type="ECO:0000256" key="1">
    <source>
        <dbReference type="ARBA" id="ARBA00004442"/>
    </source>
</evidence>
<protein>
    <submittedName>
        <fullName evidence="9">RagB/SusD family nutrient uptake outer membrane protein</fullName>
    </submittedName>
</protein>
<dbReference type="InterPro" id="IPR011990">
    <property type="entry name" value="TPR-like_helical_dom_sf"/>
</dbReference>
<dbReference type="RefSeq" id="WP_210757158.1">
    <property type="nucleotide sequence ID" value="NZ_CP060139.1"/>
</dbReference>
<name>A0A7H0VA44_9FLAO</name>
<keyword evidence="10" id="KW-1185">Reference proteome</keyword>
<dbReference type="SUPFAM" id="SSF48452">
    <property type="entry name" value="TPR-like"/>
    <property type="match status" value="1"/>
</dbReference>
<accession>A0A7H0VA44</accession>
<feature type="domain" description="RagB/SusD" evidence="7">
    <location>
        <begin position="310"/>
        <end position="459"/>
    </location>
</feature>
<keyword evidence="3 6" id="KW-0732">Signal</keyword>
<dbReference type="GO" id="GO:0009279">
    <property type="term" value="C:cell outer membrane"/>
    <property type="evidence" value="ECO:0007669"/>
    <property type="project" value="UniProtKB-SubCell"/>
</dbReference>
<dbReference type="EMBL" id="CP060139">
    <property type="protein sequence ID" value="QNR22592.1"/>
    <property type="molecule type" value="Genomic_DNA"/>
</dbReference>
<keyword evidence="4" id="KW-0472">Membrane</keyword>
<evidence type="ECO:0000256" key="2">
    <source>
        <dbReference type="ARBA" id="ARBA00006275"/>
    </source>
</evidence>
<dbReference type="AlphaFoldDB" id="A0A7H0VA44"/>
<evidence type="ECO:0000259" key="8">
    <source>
        <dbReference type="Pfam" id="PF14322"/>
    </source>
</evidence>
<dbReference type="CDD" id="cd08977">
    <property type="entry name" value="SusD"/>
    <property type="match status" value="1"/>
</dbReference>
<dbReference type="PROSITE" id="PS51257">
    <property type="entry name" value="PROKAR_LIPOPROTEIN"/>
    <property type="match status" value="1"/>
</dbReference>
<feature type="signal peptide" evidence="6">
    <location>
        <begin position="1"/>
        <end position="21"/>
    </location>
</feature>
<feature type="domain" description="SusD-like N-terminal" evidence="8">
    <location>
        <begin position="22"/>
        <end position="217"/>
    </location>
</feature>